<dbReference type="Pfam" id="PF17387">
    <property type="entry name" value="Glyco_hydro_59M"/>
    <property type="match status" value="1"/>
</dbReference>
<gene>
    <name evidence="3" type="ORF">MAR_015684</name>
</gene>
<organism evidence="3 4">
    <name type="scientific">Mya arenaria</name>
    <name type="common">Soft-shell clam</name>
    <dbReference type="NCBI Taxonomy" id="6604"/>
    <lineage>
        <taxon>Eukaryota</taxon>
        <taxon>Metazoa</taxon>
        <taxon>Spiralia</taxon>
        <taxon>Lophotrochozoa</taxon>
        <taxon>Mollusca</taxon>
        <taxon>Bivalvia</taxon>
        <taxon>Autobranchia</taxon>
        <taxon>Heteroconchia</taxon>
        <taxon>Euheterodonta</taxon>
        <taxon>Imparidentia</taxon>
        <taxon>Neoheterodontei</taxon>
        <taxon>Myida</taxon>
        <taxon>Myoidea</taxon>
        <taxon>Myidae</taxon>
        <taxon>Mya</taxon>
    </lineage>
</organism>
<dbReference type="Proteomes" id="UP001164746">
    <property type="component" value="Chromosome 12"/>
</dbReference>
<dbReference type="InterPro" id="IPR001286">
    <property type="entry name" value="Glyco_hydro_59"/>
</dbReference>
<feature type="domain" description="Glycosyl hydrolase family 59 C-terminal lectin" evidence="2">
    <location>
        <begin position="210"/>
        <end position="277"/>
    </location>
</feature>
<dbReference type="PANTHER" id="PTHR15172:SF1">
    <property type="entry name" value="GALACTOCEREBROSIDASE"/>
    <property type="match status" value="1"/>
</dbReference>
<evidence type="ECO:0000259" key="1">
    <source>
        <dbReference type="Pfam" id="PF17387"/>
    </source>
</evidence>
<evidence type="ECO:0000313" key="4">
    <source>
        <dbReference type="Proteomes" id="UP001164746"/>
    </source>
</evidence>
<accession>A0ABY7FHN7</accession>
<dbReference type="Gene3D" id="2.60.40.1180">
    <property type="entry name" value="Golgi alpha-mannosidase II"/>
    <property type="match status" value="1"/>
</dbReference>
<keyword evidence="4" id="KW-1185">Reference proteome</keyword>
<feature type="domain" description="Glycosyl hydrolase family 59 central" evidence="1">
    <location>
        <begin position="24"/>
        <end position="84"/>
    </location>
</feature>
<dbReference type="PRINTS" id="PR00850">
    <property type="entry name" value="GLHYDRLASE59"/>
</dbReference>
<dbReference type="InterPro" id="IPR049162">
    <property type="entry name" value="GH59_C"/>
</dbReference>
<feature type="domain" description="Glycosyl hydrolase family 59 C-terminal lectin" evidence="2">
    <location>
        <begin position="144"/>
        <end position="208"/>
    </location>
</feature>
<name>A0ABY7FHN7_MYAAR</name>
<protein>
    <submittedName>
        <fullName evidence="3">GALC-like protein</fullName>
    </submittedName>
</protein>
<reference evidence="3" key="1">
    <citation type="submission" date="2022-11" db="EMBL/GenBank/DDBJ databases">
        <title>Centuries of genome instability and evolution in soft-shell clam transmissible cancer (bioRxiv).</title>
        <authorList>
            <person name="Hart S.F.M."/>
            <person name="Yonemitsu M.A."/>
            <person name="Giersch R.M."/>
            <person name="Beal B.F."/>
            <person name="Arriagada G."/>
            <person name="Davis B.W."/>
            <person name="Ostrander E.A."/>
            <person name="Goff S.P."/>
            <person name="Metzger M.J."/>
        </authorList>
    </citation>
    <scope>NUCLEOTIDE SEQUENCE</scope>
    <source>
        <strain evidence="3">MELC-2E11</strain>
        <tissue evidence="3">Siphon/mantle</tissue>
    </source>
</reference>
<dbReference type="Pfam" id="PF21708">
    <property type="entry name" value="Glyco_hydro_59_C"/>
    <property type="match status" value="2"/>
</dbReference>
<evidence type="ECO:0000259" key="2">
    <source>
        <dbReference type="Pfam" id="PF21708"/>
    </source>
</evidence>
<dbReference type="Gene3D" id="2.60.120.560">
    <property type="entry name" value="Exo-inulinase, domain 1"/>
    <property type="match status" value="1"/>
</dbReference>
<proteinExistence type="predicted"/>
<dbReference type="InterPro" id="IPR035394">
    <property type="entry name" value="Glyco_hydro_59_dom"/>
</dbReference>
<dbReference type="PANTHER" id="PTHR15172">
    <property type="entry name" value="GALACTOCEREBROSIDASE"/>
    <property type="match status" value="1"/>
</dbReference>
<evidence type="ECO:0000313" key="3">
    <source>
        <dbReference type="EMBL" id="WAR21710.1"/>
    </source>
</evidence>
<dbReference type="EMBL" id="CP111023">
    <property type="protein sequence ID" value="WAR21710.1"/>
    <property type="molecule type" value="Genomic_DNA"/>
</dbReference>
<sequence>MSTAILHPHTTQFTKIGWSYLHHGKGAGHLDLGGSYVTLTSQDRKQLTIVMETMTHDHSTCVRPKLPEYNVTKQDVTFVLKGSFVVNGRVKLSLNPDEVVTLTTVTTGNHGNYPAPPPSKDFPLPYTEDFERYNENEEPYNFAQQTGSFEVVMAGSHGNVMRQMVTQTPIYWCSAEKSNIYVQTDARLVSNHSADGYFIAARINQDKMTVLVEGYTGPIEALGWNTLRLMVNGNIATGGINNNSLFSVTIPTKNTHGFVGLGTSSWGYADFDNVHIEG</sequence>
<dbReference type="InterPro" id="IPR013780">
    <property type="entry name" value="Glyco_hydro_b"/>
</dbReference>